<evidence type="ECO:0000256" key="3">
    <source>
        <dbReference type="ARBA" id="ARBA00022448"/>
    </source>
</evidence>
<evidence type="ECO:0000256" key="9">
    <source>
        <dbReference type="ARBA" id="ARBA00023136"/>
    </source>
</evidence>
<dbReference type="PANTHER" id="PTHR45760">
    <property type="entry name" value="FI19922P1-RELATED"/>
    <property type="match status" value="1"/>
</dbReference>
<dbReference type="PANTHER" id="PTHR45760:SF2">
    <property type="entry name" value="FI19922P1-RELATED"/>
    <property type="match status" value="1"/>
</dbReference>
<dbReference type="GO" id="GO:1990542">
    <property type="term" value="P:mitochondrial transmembrane transport"/>
    <property type="evidence" value="ECO:0007669"/>
    <property type="project" value="InterPro"/>
</dbReference>
<feature type="repeat" description="Solcar" evidence="10">
    <location>
        <begin position="434"/>
        <end position="529"/>
    </location>
</feature>
<keyword evidence="7" id="KW-1133">Transmembrane helix</keyword>
<evidence type="ECO:0000313" key="13">
    <source>
        <dbReference type="EMBL" id="SZX60611.1"/>
    </source>
</evidence>
<dbReference type="PROSITE" id="PS50920">
    <property type="entry name" value="SOLCAR"/>
    <property type="match status" value="2"/>
</dbReference>
<dbReference type="InterPro" id="IPR045315">
    <property type="entry name" value="Mtm1-like"/>
</dbReference>
<feature type="repeat" description="Solcar" evidence="10">
    <location>
        <begin position="270"/>
        <end position="385"/>
    </location>
</feature>
<keyword evidence="8" id="KW-0496">Mitochondrion</keyword>
<evidence type="ECO:0000256" key="12">
    <source>
        <dbReference type="SAM" id="MobiDB-lite"/>
    </source>
</evidence>
<evidence type="ECO:0000256" key="10">
    <source>
        <dbReference type="PROSITE-ProRule" id="PRU00282"/>
    </source>
</evidence>
<evidence type="ECO:0000256" key="6">
    <source>
        <dbReference type="ARBA" id="ARBA00022792"/>
    </source>
</evidence>
<evidence type="ECO:0000256" key="11">
    <source>
        <dbReference type="RuleBase" id="RU000488"/>
    </source>
</evidence>
<accession>A0A383V657</accession>
<dbReference type="Gene3D" id="1.50.40.10">
    <property type="entry name" value="Mitochondrial carrier domain"/>
    <property type="match status" value="3"/>
</dbReference>
<proteinExistence type="inferred from homology"/>
<gene>
    <name evidence="13" type="ORF">BQ4739_LOCUS1143</name>
    <name evidence="14" type="ORF">BQ4739_LOCUS13132</name>
</gene>
<evidence type="ECO:0000256" key="4">
    <source>
        <dbReference type="ARBA" id="ARBA00022692"/>
    </source>
</evidence>
<evidence type="ECO:0000313" key="14">
    <source>
        <dbReference type="EMBL" id="SZX73010.1"/>
    </source>
</evidence>
<evidence type="ECO:0008006" key="16">
    <source>
        <dbReference type="Google" id="ProtNLM"/>
    </source>
</evidence>
<reference evidence="13 15" key="1">
    <citation type="submission" date="2016-10" db="EMBL/GenBank/DDBJ databases">
        <authorList>
            <person name="Cai Z."/>
        </authorList>
    </citation>
    <scope>NUCLEOTIDE SEQUENCE [LARGE SCALE GENOMIC DNA]</scope>
</reference>
<evidence type="ECO:0000313" key="15">
    <source>
        <dbReference type="Proteomes" id="UP000256970"/>
    </source>
</evidence>
<dbReference type="SUPFAM" id="SSF103506">
    <property type="entry name" value="Mitochondrial carrier"/>
    <property type="match status" value="2"/>
</dbReference>
<dbReference type="AlphaFoldDB" id="A0A383V657"/>
<keyword evidence="3 11" id="KW-0813">Transport</keyword>
<organism evidence="13 15">
    <name type="scientific">Tetradesmus obliquus</name>
    <name type="common">Green alga</name>
    <name type="synonym">Acutodesmus obliquus</name>
    <dbReference type="NCBI Taxonomy" id="3088"/>
    <lineage>
        <taxon>Eukaryota</taxon>
        <taxon>Viridiplantae</taxon>
        <taxon>Chlorophyta</taxon>
        <taxon>core chlorophytes</taxon>
        <taxon>Chlorophyceae</taxon>
        <taxon>CS clade</taxon>
        <taxon>Sphaeropleales</taxon>
        <taxon>Scenedesmaceae</taxon>
        <taxon>Tetradesmus</taxon>
    </lineage>
</organism>
<dbReference type="InterPro" id="IPR018108">
    <property type="entry name" value="MCP_transmembrane"/>
</dbReference>
<keyword evidence="5" id="KW-0677">Repeat</keyword>
<dbReference type="EMBL" id="FNXT01000081">
    <property type="protein sequence ID" value="SZX60611.1"/>
    <property type="molecule type" value="Genomic_DNA"/>
</dbReference>
<protein>
    <recommendedName>
        <fullName evidence="16">Mitochondrial carrier domain-containing protein</fullName>
    </recommendedName>
</protein>
<keyword evidence="15" id="KW-1185">Reference proteome</keyword>
<feature type="compositionally biased region" description="Low complexity" evidence="12">
    <location>
        <begin position="400"/>
        <end position="421"/>
    </location>
</feature>
<dbReference type="STRING" id="3088.A0A383V657"/>
<sequence length="533" mass="56125">MGTEDEQQLTVAGRAQAAAGAAFVAAAIVNPLDVIKTRTQAQAMAAASGQATCTASSFKCTSTLYEHAARRTLHHCPTEQQQQLQQQRYSQLLRHSHTLSPAEAAAWLQHSSSSSCAPPPAASARAAAAAALAAAADRAAAATAGAAAAFRRWGITEGPIPVRRTPAPPPGYPPLAAVRPAAAAGAGMRSGGAAAATAALNACECAAASAAQQQQLPSHSMWETAKSISAREGLPVLWRGTSASLLIAVPMVGIYMPLYDALLQQWGEGLGRAAPIAAGTAARTVACFCVAPFELLRTRLQASAGSGVSMRSTITHFLLQDHHTQQQQRPAQAQLQVQQQRQQQLGPRAVLRAVPRMWTGFSATLVRDVPFSALYWALVEPFRQAMLPRNSHWNTRPTKQQQQQQAPALAASSSSSSSSGSGYRQQHVQHTQLEILVANMVSGFVAGGVAAGLTTPFDVVKTRMQIAAPSSSSSSSSSSAGGVRVWRILQDVYRKDGVEGLFTGLKPRAYRAAPACAIVISVYELLKHWLAPQ</sequence>
<evidence type="ECO:0000256" key="2">
    <source>
        <dbReference type="ARBA" id="ARBA00006375"/>
    </source>
</evidence>
<comment type="subcellular location">
    <subcellularLocation>
        <location evidence="1">Mitochondrion inner membrane</location>
        <topology evidence="1">Multi-pass membrane protein</topology>
    </subcellularLocation>
</comment>
<dbReference type="InterPro" id="IPR023395">
    <property type="entry name" value="MCP_dom_sf"/>
</dbReference>
<dbReference type="Pfam" id="PF00153">
    <property type="entry name" value="Mito_carr"/>
    <property type="match status" value="4"/>
</dbReference>
<keyword evidence="9 10" id="KW-0472">Membrane</keyword>
<keyword evidence="6" id="KW-0999">Mitochondrion inner membrane</keyword>
<name>A0A383V657_TETOB</name>
<dbReference type="GO" id="GO:0005743">
    <property type="term" value="C:mitochondrial inner membrane"/>
    <property type="evidence" value="ECO:0007669"/>
    <property type="project" value="UniProtKB-SubCell"/>
</dbReference>
<dbReference type="Proteomes" id="UP000256970">
    <property type="component" value="Unassembled WGS sequence"/>
</dbReference>
<comment type="similarity">
    <text evidence="2 11">Belongs to the mitochondrial carrier (TC 2.A.29) family.</text>
</comment>
<evidence type="ECO:0000256" key="1">
    <source>
        <dbReference type="ARBA" id="ARBA00004448"/>
    </source>
</evidence>
<evidence type="ECO:0000256" key="8">
    <source>
        <dbReference type="ARBA" id="ARBA00023128"/>
    </source>
</evidence>
<evidence type="ECO:0000256" key="7">
    <source>
        <dbReference type="ARBA" id="ARBA00022989"/>
    </source>
</evidence>
<evidence type="ECO:0000256" key="5">
    <source>
        <dbReference type="ARBA" id="ARBA00022737"/>
    </source>
</evidence>
<keyword evidence="4 10" id="KW-0812">Transmembrane</keyword>
<feature type="region of interest" description="Disordered" evidence="12">
    <location>
        <begin position="392"/>
        <end position="424"/>
    </location>
</feature>
<dbReference type="EMBL" id="FNXT01001182">
    <property type="protein sequence ID" value="SZX73010.1"/>
    <property type="molecule type" value="Genomic_DNA"/>
</dbReference>